<dbReference type="AlphaFoldDB" id="G2Z5L9"/>
<evidence type="ECO:0008006" key="3">
    <source>
        <dbReference type="Google" id="ProtNLM"/>
    </source>
</evidence>
<dbReference type="KEGG" id="fbr:FBFL15_2842"/>
<protein>
    <recommendedName>
        <fullName evidence="3">Immunity protein 12 domain-containing protein</fullName>
    </recommendedName>
</protein>
<name>G2Z5L9_FLABF</name>
<organism evidence="1 2">
    <name type="scientific">Flavobacterium branchiophilum (strain FL-15)</name>
    <dbReference type="NCBI Taxonomy" id="1034807"/>
    <lineage>
        <taxon>Bacteria</taxon>
        <taxon>Pseudomonadati</taxon>
        <taxon>Bacteroidota</taxon>
        <taxon>Flavobacteriia</taxon>
        <taxon>Flavobacteriales</taxon>
        <taxon>Flavobacteriaceae</taxon>
        <taxon>Flavobacterium</taxon>
    </lineage>
</organism>
<evidence type="ECO:0000313" key="1">
    <source>
        <dbReference type="EMBL" id="CCB70817.1"/>
    </source>
</evidence>
<keyword evidence="2" id="KW-1185">Reference proteome</keyword>
<accession>G2Z5L9</accession>
<dbReference type="Proteomes" id="UP000009186">
    <property type="component" value="Chromosome"/>
</dbReference>
<dbReference type="RefSeq" id="WP_014085269.1">
    <property type="nucleotide sequence ID" value="NC_016001.1"/>
</dbReference>
<gene>
    <name evidence="1" type="ordered locus">FBFL15_2842</name>
</gene>
<dbReference type="HOGENOM" id="CLU_1793606_0_0_10"/>
<reference evidence="1 2" key="1">
    <citation type="journal article" date="2011" name="Appl. Environ. Microbiol.">
        <title>Complete genome sequence of the fish pathogen Flavobacterium branchiophilum.</title>
        <authorList>
            <consortium name="1:IP"/>
            <consortium name="Microbial Evolutionary Genomics,F-75015 Paris"/>
            <consortium name="France 2:CNRS"/>
            <consortium name="URA2171"/>
            <consortium name="F-75015 Paris,France 3:Unite de Virologie et Immunologie Mol."/>
            <consortium name="INRA,78352 Jouy en Josas Cedex"/>
            <consortium name="France. 4:Unite de Mathemathique"/>
            <consortium name="Informatique et Genome,INRA"/>
            <consortium name="78352 Jouy en Josas Cedex"/>
            <consortium name="France. 5:CEA/Genoscope"/>
            <consortium name="Evry"/>
            <consortium name="France"/>
            <person name="Touchon M."/>
            <person name="Barbier P."/>
            <person name="Bernardet J.F."/>
            <person name="Loux V."/>
            <person name="Vacherie B."/>
            <person name="Barbe V."/>
            <person name="Rocha E.P."/>
            <person name="Duchaud E."/>
        </authorList>
    </citation>
    <scope>NUCLEOTIDE SEQUENCE [LARGE SCALE GENOMIC DNA]</scope>
    <source>
        <strain evidence="1 2">FL-15</strain>
    </source>
</reference>
<dbReference type="eggNOG" id="ENOG5034231">
    <property type="taxonomic scope" value="Bacteria"/>
</dbReference>
<dbReference type="EMBL" id="FQ859183">
    <property type="protein sequence ID" value="CCB70817.1"/>
    <property type="molecule type" value="Genomic_DNA"/>
</dbReference>
<proteinExistence type="predicted"/>
<evidence type="ECO:0000313" key="2">
    <source>
        <dbReference type="Proteomes" id="UP000009186"/>
    </source>
</evidence>
<sequence length="144" mass="17110">MTFNIVTDTAGSRVAELSKELLRKIQEEIINNFSKYNFRIGIGIRCLPDSYNRNSFVRYSNKDSYLTIDFCVSLEEYEKLYKIEQKFELGKTFLEWLEKGLENKSFLKSNPSFDKEEFVNYIIKLGKEIGWFVDEVDYSQDLEY</sequence>